<dbReference type="InterPro" id="IPR050647">
    <property type="entry name" value="Plant_LRR-RLKs"/>
</dbReference>
<feature type="compositionally biased region" description="Basic and acidic residues" evidence="12">
    <location>
        <begin position="312"/>
        <end position="334"/>
    </location>
</feature>
<protein>
    <submittedName>
        <fullName evidence="15">Leucine-rich repeat protein kinase family protein</fullName>
    </submittedName>
</protein>
<dbReference type="OrthoDB" id="346907at2759"/>
<dbReference type="FunFam" id="3.80.10.10:FF:000275">
    <property type="entry name" value="Leucine-rich repeat receptor-like protein kinase"/>
    <property type="match status" value="1"/>
</dbReference>
<dbReference type="InterPro" id="IPR013210">
    <property type="entry name" value="LRR_N_plant-typ"/>
</dbReference>
<dbReference type="Proteomes" id="UP000585474">
    <property type="component" value="Unassembled WGS sequence"/>
</dbReference>
<sequence length="340" mass="37258">MSSPAFDLHSWCIILTFSCLLVQSLGVNTDGYLLLSLKFSVLSDPLGVLDSWNYHDQTPCSWKGVTCGTPYMVNSSFRVIGLSLPNSQLLGSIPGNLGFIQHLRNLNLSNNSINGSIPLSLFTAPELQMLDLSDNLISGELSDLVGGLSSLELLNLSNNALVGKIPENLTTLHNLTVLSLKSNYFSGSLPSELNSVEILDLSSNLINGSLPSNFSGDNLRYFNASYNRLSGEITSEFAKPNPHKRDNRSLLQQFHRRDTGNEPFPQPGSGIILRKSRIVRKAPEKSLPNSVHHLNSGKRLCSDLSAGNRSYSENHRIDSGDHFTGKANRVEPKRAQTQNP</sequence>
<comment type="subcellular location">
    <subcellularLocation>
        <location evidence="1">Membrane</location>
        <topology evidence="1">Single-pass type I membrane protein</topology>
    </subcellularLocation>
</comment>
<keyword evidence="11" id="KW-0325">Glycoprotein</keyword>
<keyword evidence="6" id="KW-0677">Repeat</keyword>
<dbReference type="Pfam" id="PF00560">
    <property type="entry name" value="LRR_1"/>
    <property type="match status" value="6"/>
</dbReference>
<keyword evidence="15" id="KW-0808">Transferase</keyword>
<comment type="caution">
    <text evidence="15">The sequence shown here is derived from an EMBL/GenBank/DDBJ whole genome shotgun (WGS) entry which is preliminary data.</text>
</comment>
<feature type="signal peptide" evidence="13">
    <location>
        <begin position="1"/>
        <end position="26"/>
    </location>
</feature>
<proteinExistence type="inferred from homology"/>
<dbReference type="GO" id="GO:0016020">
    <property type="term" value="C:membrane"/>
    <property type="evidence" value="ECO:0007669"/>
    <property type="project" value="UniProtKB-SubCell"/>
</dbReference>
<evidence type="ECO:0000256" key="13">
    <source>
        <dbReference type="SAM" id="SignalP"/>
    </source>
</evidence>
<keyword evidence="15" id="KW-0418">Kinase</keyword>
<dbReference type="InterPro" id="IPR032675">
    <property type="entry name" value="LRR_dom_sf"/>
</dbReference>
<keyword evidence="3" id="KW-0433">Leucine-rich repeat</keyword>
<organism evidence="15 16">
    <name type="scientific">Actinidia rufa</name>
    <dbReference type="NCBI Taxonomy" id="165716"/>
    <lineage>
        <taxon>Eukaryota</taxon>
        <taxon>Viridiplantae</taxon>
        <taxon>Streptophyta</taxon>
        <taxon>Embryophyta</taxon>
        <taxon>Tracheophyta</taxon>
        <taxon>Spermatophyta</taxon>
        <taxon>Magnoliopsida</taxon>
        <taxon>eudicotyledons</taxon>
        <taxon>Gunneridae</taxon>
        <taxon>Pentapetalae</taxon>
        <taxon>asterids</taxon>
        <taxon>Ericales</taxon>
        <taxon>Actinidiaceae</taxon>
        <taxon>Actinidia</taxon>
    </lineage>
</organism>
<accession>A0A7J0H6N8</accession>
<feature type="chain" id="PRO_5029620565" evidence="13">
    <location>
        <begin position="27"/>
        <end position="340"/>
    </location>
</feature>
<keyword evidence="9" id="KW-1133">Transmembrane helix</keyword>
<evidence type="ECO:0000256" key="11">
    <source>
        <dbReference type="ARBA" id="ARBA00023180"/>
    </source>
</evidence>
<keyword evidence="7" id="KW-0547">Nucleotide-binding</keyword>
<evidence type="ECO:0000259" key="14">
    <source>
        <dbReference type="Pfam" id="PF08263"/>
    </source>
</evidence>
<evidence type="ECO:0000256" key="3">
    <source>
        <dbReference type="ARBA" id="ARBA00022614"/>
    </source>
</evidence>
<evidence type="ECO:0000256" key="6">
    <source>
        <dbReference type="ARBA" id="ARBA00022737"/>
    </source>
</evidence>
<dbReference type="GO" id="GO:0005524">
    <property type="term" value="F:ATP binding"/>
    <property type="evidence" value="ECO:0007669"/>
    <property type="project" value="UniProtKB-KW"/>
</dbReference>
<keyword evidence="10" id="KW-0472">Membrane</keyword>
<evidence type="ECO:0000256" key="1">
    <source>
        <dbReference type="ARBA" id="ARBA00004479"/>
    </source>
</evidence>
<keyword evidence="5 13" id="KW-0732">Signal</keyword>
<dbReference type="Pfam" id="PF08263">
    <property type="entry name" value="LRRNT_2"/>
    <property type="match status" value="1"/>
</dbReference>
<dbReference type="PANTHER" id="PTHR48056">
    <property type="entry name" value="LRR RECEPTOR-LIKE SERINE/THREONINE-PROTEIN KINASE-RELATED"/>
    <property type="match status" value="1"/>
</dbReference>
<comment type="similarity">
    <text evidence="2">Belongs to the RLP family.</text>
</comment>
<keyword evidence="4" id="KW-0812">Transmembrane</keyword>
<evidence type="ECO:0000256" key="9">
    <source>
        <dbReference type="ARBA" id="ARBA00022989"/>
    </source>
</evidence>
<dbReference type="Gene3D" id="3.80.10.10">
    <property type="entry name" value="Ribonuclease Inhibitor"/>
    <property type="match status" value="2"/>
</dbReference>
<dbReference type="InterPro" id="IPR001611">
    <property type="entry name" value="Leu-rich_rpt"/>
</dbReference>
<evidence type="ECO:0000256" key="5">
    <source>
        <dbReference type="ARBA" id="ARBA00022729"/>
    </source>
</evidence>
<keyword evidence="16" id="KW-1185">Reference proteome</keyword>
<dbReference type="EMBL" id="BJWL01000027">
    <property type="protein sequence ID" value="GFZ18763.1"/>
    <property type="molecule type" value="Genomic_DNA"/>
</dbReference>
<evidence type="ECO:0000256" key="12">
    <source>
        <dbReference type="SAM" id="MobiDB-lite"/>
    </source>
</evidence>
<feature type="region of interest" description="Disordered" evidence="12">
    <location>
        <begin position="305"/>
        <end position="340"/>
    </location>
</feature>
<evidence type="ECO:0000256" key="10">
    <source>
        <dbReference type="ARBA" id="ARBA00023136"/>
    </source>
</evidence>
<gene>
    <name evidence="15" type="ORF">Acr_27g0005020</name>
</gene>
<evidence type="ECO:0000313" key="15">
    <source>
        <dbReference type="EMBL" id="GFZ18763.1"/>
    </source>
</evidence>
<dbReference type="PANTHER" id="PTHR48056:SF81">
    <property type="entry name" value="RECEPTOR PROTEIN-TYROSINE KINASE CEPR1"/>
    <property type="match status" value="1"/>
</dbReference>
<dbReference type="AlphaFoldDB" id="A0A7J0H6N8"/>
<reference evidence="15 16" key="1">
    <citation type="submission" date="2019-07" db="EMBL/GenBank/DDBJ databases">
        <title>De Novo Assembly of kiwifruit Actinidia rufa.</title>
        <authorList>
            <person name="Sugita-Konishi S."/>
            <person name="Sato K."/>
            <person name="Mori E."/>
            <person name="Abe Y."/>
            <person name="Kisaki G."/>
            <person name="Hamano K."/>
            <person name="Suezawa K."/>
            <person name="Otani M."/>
            <person name="Fukuda T."/>
            <person name="Manabe T."/>
            <person name="Gomi K."/>
            <person name="Tabuchi M."/>
            <person name="Akimitsu K."/>
            <person name="Kataoka I."/>
        </authorList>
    </citation>
    <scope>NUCLEOTIDE SEQUENCE [LARGE SCALE GENOMIC DNA]</scope>
    <source>
        <strain evidence="16">cv. Fuchu</strain>
    </source>
</reference>
<evidence type="ECO:0000313" key="16">
    <source>
        <dbReference type="Proteomes" id="UP000585474"/>
    </source>
</evidence>
<dbReference type="SUPFAM" id="SSF52058">
    <property type="entry name" value="L domain-like"/>
    <property type="match status" value="1"/>
</dbReference>
<feature type="domain" description="Leucine-rich repeat-containing N-terminal plant-type" evidence="14">
    <location>
        <begin position="28"/>
        <end position="67"/>
    </location>
</feature>
<evidence type="ECO:0000256" key="4">
    <source>
        <dbReference type="ARBA" id="ARBA00022692"/>
    </source>
</evidence>
<dbReference type="PRINTS" id="PR00019">
    <property type="entry name" value="LEURICHRPT"/>
</dbReference>
<dbReference type="GO" id="GO:0016301">
    <property type="term" value="F:kinase activity"/>
    <property type="evidence" value="ECO:0007669"/>
    <property type="project" value="UniProtKB-KW"/>
</dbReference>
<name>A0A7J0H6N8_9ERIC</name>
<keyword evidence="8" id="KW-0067">ATP-binding</keyword>
<evidence type="ECO:0000256" key="7">
    <source>
        <dbReference type="ARBA" id="ARBA00022741"/>
    </source>
</evidence>
<evidence type="ECO:0000256" key="8">
    <source>
        <dbReference type="ARBA" id="ARBA00022840"/>
    </source>
</evidence>
<evidence type="ECO:0000256" key="2">
    <source>
        <dbReference type="ARBA" id="ARBA00009592"/>
    </source>
</evidence>